<evidence type="ECO:0000313" key="2">
    <source>
        <dbReference type="Proteomes" id="UP000053660"/>
    </source>
</evidence>
<proteinExistence type="predicted"/>
<keyword evidence="2" id="KW-1185">Reference proteome</keyword>
<evidence type="ECO:0000313" key="1">
    <source>
        <dbReference type="EMBL" id="KHJ92143.1"/>
    </source>
</evidence>
<gene>
    <name evidence="1" type="ORF">OESDEN_07975</name>
</gene>
<sequence>MSPNQKRTITLMMRNTIILRFVLKHRFPVGQPEINFLPWSRILHFLHQEPTAVSQERLS</sequence>
<accession>A0A0B1T3P3</accession>
<protein>
    <submittedName>
        <fullName evidence="1">Uncharacterized protein</fullName>
    </submittedName>
</protein>
<organism evidence="1 2">
    <name type="scientific">Oesophagostomum dentatum</name>
    <name type="common">Nodular worm</name>
    <dbReference type="NCBI Taxonomy" id="61180"/>
    <lineage>
        <taxon>Eukaryota</taxon>
        <taxon>Metazoa</taxon>
        <taxon>Ecdysozoa</taxon>
        <taxon>Nematoda</taxon>
        <taxon>Chromadorea</taxon>
        <taxon>Rhabditida</taxon>
        <taxon>Rhabditina</taxon>
        <taxon>Rhabditomorpha</taxon>
        <taxon>Strongyloidea</taxon>
        <taxon>Strongylidae</taxon>
        <taxon>Oesophagostomum</taxon>
    </lineage>
</organism>
<dbReference type="EMBL" id="KN551536">
    <property type="protein sequence ID" value="KHJ92143.1"/>
    <property type="molecule type" value="Genomic_DNA"/>
</dbReference>
<name>A0A0B1T3P3_OESDE</name>
<reference evidence="1 2" key="1">
    <citation type="submission" date="2014-03" db="EMBL/GenBank/DDBJ databases">
        <title>Draft genome of the hookworm Oesophagostomum dentatum.</title>
        <authorList>
            <person name="Mitreva M."/>
        </authorList>
    </citation>
    <scope>NUCLEOTIDE SEQUENCE [LARGE SCALE GENOMIC DNA]</scope>
    <source>
        <strain evidence="1 2">OD-Hann</strain>
    </source>
</reference>
<dbReference type="Proteomes" id="UP000053660">
    <property type="component" value="Unassembled WGS sequence"/>
</dbReference>
<feature type="non-terminal residue" evidence="1">
    <location>
        <position position="59"/>
    </location>
</feature>
<dbReference type="AlphaFoldDB" id="A0A0B1T3P3"/>